<proteinExistence type="predicted"/>
<evidence type="ECO:0000256" key="1">
    <source>
        <dbReference type="SAM" id="SignalP"/>
    </source>
</evidence>
<dbReference type="Proteomes" id="UP000002019">
    <property type="component" value="Chromosome"/>
</dbReference>
<protein>
    <recommendedName>
        <fullName evidence="4">Outer membrane protein beta-barrel domain-containing protein</fullName>
    </recommendedName>
</protein>
<sequence length="147" mass="16804">MRKVLLITMLLVMLLPLIAQSDIPHPNFSPYTNNGSSFLGLNKLSMSHSMGFQAGTSSTGEGYYLSLYTNHLKYKFNPKLEMNLDLNFVNYGGFDTGSKFELDNANYSRVIPEFSLRYTPRDNIQIQLQMISGSILNPYKNNYLQNW</sequence>
<name>B0VGZ8_CLOAI</name>
<keyword evidence="1" id="KW-0732">Signal</keyword>
<evidence type="ECO:0008006" key="4">
    <source>
        <dbReference type="Google" id="ProtNLM"/>
    </source>
</evidence>
<dbReference type="EMBL" id="CU466930">
    <property type="protein sequence ID" value="CAO80613.1"/>
    <property type="molecule type" value="Genomic_DNA"/>
</dbReference>
<evidence type="ECO:0000313" key="3">
    <source>
        <dbReference type="Proteomes" id="UP000002019"/>
    </source>
</evidence>
<feature type="signal peptide" evidence="1">
    <location>
        <begin position="1"/>
        <end position="21"/>
    </location>
</feature>
<dbReference type="STRING" id="459349.CLOAM0730"/>
<dbReference type="AlphaFoldDB" id="B0VGZ8"/>
<reference evidence="2 3" key="1">
    <citation type="journal article" date="2008" name="J. Bacteriol.">
        <title>'Candidatus Cloacamonas acidaminovorans': genome sequence reconstruction provides a first glimpse of a new bacterial division.</title>
        <authorList>
            <person name="Pelletier E."/>
            <person name="Kreimeyer A."/>
            <person name="Bocs S."/>
            <person name="Rouy Z."/>
            <person name="Gyapay G."/>
            <person name="Chouari R."/>
            <person name="Riviere D."/>
            <person name="Ganesan A."/>
            <person name="Daegelen P."/>
            <person name="Sghir A."/>
            <person name="Cohen G.N."/>
            <person name="Medigue C."/>
            <person name="Weissenbach J."/>
            <person name="Le Paslier D."/>
        </authorList>
    </citation>
    <scope>NUCLEOTIDE SEQUENCE [LARGE SCALE GENOMIC DNA]</scope>
    <source>
        <strain evidence="3">Evry</strain>
    </source>
</reference>
<dbReference type="HOGENOM" id="CLU_1764797_0_0_0"/>
<organism evidence="2 3">
    <name type="scientific">Cloacimonas acidaminovorans (strain Evry)</name>
    <dbReference type="NCBI Taxonomy" id="459349"/>
    <lineage>
        <taxon>Bacteria</taxon>
        <taxon>Pseudomonadati</taxon>
        <taxon>Candidatus Cloacimonadota</taxon>
        <taxon>Candidatus Cloacimonadia</taxon>
        <taxon>Candidatus Cloacimonadales</taxon>
        <taxon>Candidatus Cloacimonadaceae</taxon>
        <taxon>Candidatus Cloacimonas</taxon>
    </lineage>
</organism>
<dbReference type="RefSeq" id="WP_015424472.1">
    <property type="nucleotide sequence ID" value="NC_020449.1"/>
</dbReference>
<dbReference type="OrthoDB" id="9883887at2"/>
<keyword evidence="3" id="KW-1185">Reference proteome</keyword>
<accession>B0VGZ8</accession>
<dbReference type="KEGG" id="caci:CLOAM0730"/>
<gene>
    <name evidence="2" type="ordered locus">CLOAM0730</name>
</gene>
<feature type="chain" id="PRO_5002755051" description="Outer membrane protein beta-barrel domain-containing protein" evidence="1">
    <location>
        <begin position="22"/>
        <end position="147"/>
    </location>
</feature>
<evidence type="ECO:0000313" key="2">
    <source>
        <dbReference type="EMBL" id="CAO80613.1"/>
    </source>
</evidence>